<dbReference type="AlphaFoldDB" id="A0A417YT96"/>
<dbReference type="RefSeq" id="WP_118921034.1">
    <property type="nucleotide sequence ID" value="NZ_QWEG01000007.1"/>
</dbReference>
<dbReference type="PROSITE" id="PS51186">
    <property type="entry name" value="GNAT"/>
    <property type="match status" value="1"/>
</dbReference>
<keyword evidence="2" id="KW-0808">Transferase</keyword>
<name>A0A417YT96_9BACI</name>
<sequence>MDVYLNKTGPEDATILKNMYALYLHDLSAYSNSLEETPDGTYEFDSFSVFWSKQGVNPYFIMVGEERAGFLLLLEPPFTKNINYVVNDFFLYNRFRGKGVAAKAVEQLFEQKKGSYFVGQLSGNDRAIAFWRKAYIQNGIHYEEYEDEEEGESIICQEFTV</sequence>
<dbReference type="Pfam" id="PF00583">
    <property type="entry name" value="Acetyltransf_1"/>
    <property type="match status" value="1"/>
</dbReference>
<organism evidence="2 3">
    <name type="scientific">Neobacillus notoginsengisoli</name>
    <dbReference type="NCBI Taxonomy" id="1578198"/>
    <lineage>
        <taxon>Bacteria</taxon>
        <taxon>Bacillati</taxon>
        <taxon>Bacillota</taxon>
        <taxon>Bacilli</taxon>
        <taxon>Bacillales</taxon>
        <taxon>Bacillaceae</taxon>
        <taxon>Neobacillus</taxon>
    </lineage>
</organism>
<dbReference type="Proteomes" id="UP000284416">
    <property type="component" value="Unassembled WGS sequence"/>
</dbReference>
<gene>
    <name evidence="2" type="ORF">D1B31_12005</name>
</gene>
<keyword evidence="3" id="KW-1185">Reference proteome</keyword>
<dbReference type="EMBL" id="QWEG01000007">
    <property type="protein sequence ID" value="RHW40272.1"/>
    <property type="molecule type" value="Genomic_DNA"/>
</dbReference>
<dbReference type="GO" id="GO:0016747">
    <property type="term" value="F:acyltransferase activity, transferring groups other than amino-acyl groups"/>
    <property type="evidence" value="ECO:0007669"/>
    <property type="project" value="InterPro"/>
</dbReference>
<proteinExistence type="predicted"/>
<evidence type="ECO:0000259" key="1">
    <source>
        <dbReference type="PROSITE" id="PS51186"/>
    </source>
</evidence>
<dbReference type="SUPFAM" id="SSF55729">
    <property type="entry name" value="Acyl-CoA N-acyltransferases (Nat)"/>
    <property type="match status" value="1"/>
</dbReference>
<dbReference type="InterPro" id="IPR000182">
    <property type="entry name" value="GNAT_dom"/>
</dbReference>
<accession>A0A417YT96</accession>
<evidence type="ECO:0000313" key="3">
    <source>
        <dbReference type="Proteomes" id="UP000284416"/>
    </source>
</evidence>
<protein>
    <submittedName>
        <fullName evidence="2">GNAT family N-acetyltransferase</fullName>
    </submittedName>
</protein>
<reference evidence="2 3" key="1">
    <citation type="journal article" date="2017" name="Int. J. Syst. Evol. Microbiol.">
        <title>Bacillus notoginsengisoli sp. nov., a novel bacterium isolated from the rhizosphere of Panax notoginseng.</title>
        <authorList>
            <person name="Zhang M.Y."/>
            <person name="Cheng J."/>
            <person name="Cai Y."/>
            <person name="Zhang T.Y."/>
            <person name="Wu Y.Y."/>
            <person name="Manikprabhu D."/>
            <person name="Li W.J."/>
            <person name="Zhang Y.X."/>
        </authorList>
    </citation>
    <scope>NUCLEOTIDE SEQUENCE [LARGE SCALE GENOMIC DNA]</scope>
    <source>
        <strain evidence="2 3">JCM 30743</strain>
    </source>
</reference>
<feature type="domain" description="N-acetyltransferase" evidence="1">
    <location>
        <begin position="1"/>
        <end position="161"/>
    </location>
</feature>
<dbReference type="Gene3D" id="3.40.630.30">
    <property type="match status" value="1"/>
</dbReference>
<evidence type="ECO:0000313" key="2">
    <source>
        <dbReference type="EMBL" id="RHW40272.1"/>
    </source>
</evidence>
<dbReference type="OrthoDB" id="1902458at2"/>
<dbReference type="InterPro" id="IPR016181">
    <property type="entry name" value="Acyl_CoA_acyltransferase"/>
</dbReference>
<comment type="caution">
    <text evidence="2">The sequence shown here is derived from an EMBL/GenBank/DDBJ whole genome shotgun (WGS) entry which is preliminary data.</text>
</comment>